<feature type="domain" description="NmrA-like" evidence="3">
    <location>
        <begin position="7"/>
        <end position="226"/>
    </location>
</feature>
<dbReference type="PANTHER" id="PTHR47706">
    <property type="entry name" value="NMRA-LIKE FAMILY PROTEIN"/>
    <property type="match status" value="1"/>
</dbReference>
<dbReference type="InterPro" id="IPR008030">
    <property type="entry name" value="NmrA-like"/>
</dbReference>
<dbReference type="Gene3D" id="3.40.50.720">
    <property type="entry name" value="NAD(P)-binding Rossmann-like Domain"/>
    <property type="match status" value="1"/>
</dbReference>
<evidence type="ECO:0000259" key="3">
    <source>
        <dbReference type="Pfam" id="PF05368"/>
    </source>
</evidence>
<dbReference type="Pfam" id="PF05368">
    <property type="entry name" value="NmrA"/>
    <property type="match status" value="1"/>
</dbReference>
<dbReference type="GO" id="GO:0016491">
    <property type="term" value="F:oxidoreductase activity"/>
    <property type="evidence" value="ECO:0007669"/>
    <property type="project" value="UniProtKB-KW"/>
</dbReference>
<dbReference type="Proteomes" id="UP000070501">
    <property type="component" value="Unassembled WGS sequence"/>
</dbReference>
<reference evidence="5" key="1">
    <citation type="submission" date="2016-02" db="EMBL/GenBank/DDBJ databases">
        <title>Draft genome sequence of Microdochium bolleyi, a fungal endophyte of beachgrass.</title>
        <authorList>
            <consortium name="DOE Joint Genome Institute"/>
            <person name="David A.S."/>
            <person name="May G."/>
            <person name="Haridas S."/>
            <person name="Lim J."/>
            <person name="Wang M."/>
            <person name="Labutti K."/>
            <person name="Lipzen A."/>
            <person name="Barry K."/>
            <person name="Grigoriev I.V."/>
        </authorList>
    </citation>
    <scope>NUCLEOTIDE SEQUENCE [LARGE SCALE GENOMIC DNA]</scope>
    <source>
        <strain evidence="5">J235TASD1</strain>
    </source>
</reference>
<dbReference type="InterPro" id="IPR045312">
    <property type="entry name" value="PCBER-like"/>
</dbReference>
<protein>
    <recommendedName>
        <fullName evidence="3">NmrA-like domain-containing protein</fullName>
    </recommendedName>
</protein>
<evidence type="ECO:0000313" key="4">
    <source>
        <dbReference type="EMBL" id="KXJ86379.1"/>
    </source>
</evidence>
<evidence type="ECO:0000256" key="2">
    <source>
        <dbReference type="ARBA" id="ARBA00023002"/>
    </source>
</evidence>
<proteinExistence type="predicted"/>
<name>A0A136INX7_9PEZI</name>
<dbReference type="EMBL" id="KQ964268">
    <property type="protein sequence ID" value="KXJ86379.1"/>
    <property type="molecule type" value="Genomic_DNA"/>
</dbReference>
<dbReference type="STRING" id="196109.A0A136INX7"/>
<dbReference type="InterPro" id="IPR051609">
    <property type="entry name" value="NmrA/Isoflavone_reductase-like"/>
</dbReference>
<accession>A0A136INX7</accession>
<gene>
    <name evidence="4" type="ORF">Micbo1qcDRAFT_168430</name>
</gene>
<dbReference type="CDD" id="cd05259">
    <property type="entry name" value="PCBER_SDR_a"/>
    <property type="match status" value="1"/>
</dbReference>
<evidence type="ECO:0000256" key="1">
    <source>
        <dbReference type="ARBA" id="ARBA00022857"/>
    </source>
</evidence>
<dbReference type="AlphaFoldDB" id="A0A136INX7"/>
<dbReference type="PANTHER" id="PTHR47706:SF1">
    <property type="entry name" value="CIPA-LIKE, PUTATIVE (AFU_ORTHOLOGUE AFUA_1G12460)-RELATED"/>
    <property type="match status" value="1"/>
</dbReference>
<dbReference type="InParanoid" id="A0A136INX7"/>
<sequence>MSYPPIKNVALTAASSSLGSVLVNKLISSGLFNVRVLSTTGSTAALPAGTDVVKVDYTSISDLTAALRGIDAVVSTTGSDGFAGQTVLIDAAIAAGVRRFLPSEFGSDLSVPATQALPILYPKVQVAKYLEAKVRELGDGSTFSYTYVYNSVFLNWGLEVGFLADLRSAIPPAVWGSGDIPFAATTLESVSDAVVGVLTHPAETANRAVHVASTTDLTQNKIIKLVAEFDLPGKEAWKSGKPAANLKIEDAVAKAEQELAAGAAPGPGNMVPFLIRSIWDPAYSSGRWGADNKLLGVTQITEEGIKDIIQKILAR</sequence>
<evidence type="ECO:0000313" key="5">
    <source>
        <dbReference type="Proteomes" id="UP000070501"/>
    </source>
</evidence>
<keyword evidence="2" id="KW-0560">Oxidoreductase</keyword>
<keyword evidence="5" id="KW-1185">Reference proteome</keyword>
<keyword evidence="1" id="KW-0521">NADP</keyword>
<dbReference type="OrthoDB" id="9974981at2759"/>
<organism evidence="4 5">
    <name type="scientific">Microdochium bolleyi</name>
    <dbReference type="NCBI Taxonomy" id="196109"/>
    <lineage>
        <taxon>Eukaryota</taxon>
        <taxon>Fungi</taxon>
        <taxon>Dikarya</taxon>
        <taxon>Ascomycota</taxon>
        <taxon>Pezizomycotina</taxon>
        <taxon>Sordariomycetes</taxon>
        <taxon>Xylariomycetidae</taxon>
        <taxon>Xylariales</taxon>
        <taxon>Microdochiaceae</taxon>
        <taxon>Microdochium</taxon>
    </lineage>
</organism>
<dbReference type="InterPro" id="IPR036291">
    <property type="entry name" value="NAD(P)-bd_dom_sf"/>
</dbReference>
<dbReference type="SUPFAM" id="SSF51735">
    <property type="entry name" value="NAD(P)-binding Rossmann-fold domains"/>
    <property type="match status" value="1"/>
</dbReference>